<reference evidence="2" key="1">
    <citation type="submission" date="2025-08" db="UniProtKB">
        <authorList>
            <consortium name="Ensembl"/>
        </authorList>
    </citation>
    <scope>IDENTIFICATION</scope>
</reference>
<organism evidence="2 3">
    <name type="scientific">Eptatretus burgeri</name>
    <name type="common">Inshore hagfish</name>
    <dbReference type="NCBI Taxonomy" id="7764"/>
    <lineage>
        <taxon>Eukaryota</taxon>
        <taxon>Metazoa</taxon>
        <taxon>Chordata</taxon>
        <taxon>Craniata</taxon>
        <taxon>Vertebrata</taxon>
        <taxon>Cyclostomata</taxon>
        <taxon>Myxini</taxon>
        <taxon>Myxiniformes</taxon>
        <taxon>Myxinidae</taxon>
        <taxon>Eptatretinae</taxon>
        <taxon>Eptatretus</taxon>
    </lineage>
</organism>
<evidence type="ECO:0000313" key="2">
    <source>
        <dbReference type="Ensembl" id="ENSEBUP00000019356.1"/>
    </source>
</evidence>
<dbReference type="Ensembl" id="ENSEBUT00000019932.1">
    <property type="protein sequence ID" value="ENSEBUP00000019356.1"/>
    <property type="gene ID" value="ENSEBUG00000012027.1"/>
</dbReference>
<accession>A0A8C4QSV1</accession>
<keyword evidence="3" id="KW-1185">Reference proteome</keyword>
<protein>
    <submittedName>
        <fullName evidence="2">Uncharacterized protein</fullName>
    </submittedName>
</protein>
<proteinExistence type="predicted"/>
<evidence type="ECO:0000313" key="3">
    <source>
        <dbReference type="Proteomes" id="UP000694388"/>
    </source>
</evidence>
<feature type="region of interest" description="Disordered" evidence="1">
    <location>
        <begin position="1"/>
        <end position="29"/>
    </location>
</feature>
<reference evidence="2" key="2">
    <citation type="submission" date="2025-09" db="UniProtKB">
        <authorList>
            <consortium name="Ensembl"/>
        </authorList>
    </citation>
    <scope>IDENTIFICATION</scope>
</reference>
<sequence>MSVEDVSSAPDERGRDGLQADCSTLSATSQPPYFANLCGATSPLDEKISKIAEELFSRSMVEEELRSAPYEFPEERPIERLEETRQRLQRQLTFDVQKKPLLLSQAQQDFLKTDSTISLEALQDQKDIHEIFEKDFPRVHITGEEQYGV</sequence>
<dbReference type="AlphaFoldDB" id="A0A8C4QSV1"/>
<name>A0A8C4QSV1_EPTBU</name>
<evidence type="ECO:0000256" key="1">
    <source>
        <dbReference type="SAM" id="MobiDB-lite"/>
    </source>
</evidence>
<dbReference type="Proteomes" id="UP000694388">
    <property type="component" value="Unplaced"/>
</dbReference>